<proteinExistence type="predicted"/>
<dbReference type="RefSeq" id="WP_271334707.1">
    <property type="nucleotide sequence ID" value="NZ_JAMZNK010000005.1"/>
</dbReference>
<dbReference type="EMBL" id="JAMZNK010000005">
    <property type="protein sequence ID" value="MDA6068872.1"/>
    <property type="molecule type" value="Genomic_DNA"/>
</dbReference>
<evidence type="ECO:0008006" key="4">
    <source>
        <dbReference type="Google" id="ProtNLM"/>
    </source>
</evidence>
<comment type="caution">
    <text evidence="2">The sequence shown here is derived from an EMBL/GenBank/DDBJ whole genome shotgun (WGS) entry which is preliminary data.</text>
</comment>
<dbReference type="Gene3D" id="3.40.190.170">
    <property type="entry name" value="Bacterial extracellular solute-binding protein, family 7"/>
    <property type="match status" value="1"/>
</dbReference>
<evidence type="ECO:0000256" key="1">
    <source>
        <dbReference type="ARBA" id="ARBA00022729"/>
    </source>
</evidence>
<evidence type="ECO:0000313" key="3">
    <source>
        <dbReference type="Proteomes" id="UP001212170"/>
    </source>
</evidence>
<accession>A0ABT4W8K1</accession>
<name>A0ABT4W8K1_9FLAO</name>
<dbReference type="Proteomes" id="UP001212170">
    <property type="component" value="Unassembled WGS sequence"/>
</dbReference>
<protein>
    <recommendedName>
        <fullName evidence="4">ABC transporter substrate-binding protein</fullName>
    </recommendedName>
</protein>
<sequence length="177" mass="20147">MKILKYSDHEPLGGMRTRFIKEVFFPAIEKESKGRLKIDDHWGSEIATGYDALQATGKDNTTDVSIVVPEYVANNLPLHQIFKSFPKGPTGDNQVKFFRQVNEKIPAFPEELEKQNVVNVFFATGFPVAFLSTKPLNNLQDIKGEKWRSASFWHKDFLQNAGAIPVTMPWAKEFMVL</sequence>
<keyword evidence="1" id="KW-0732">Signal</keyword>
<dbReference type="InterPro" id="IPR018389">
    <property type="entry name" value="DctP_fam"/>
</dbReference>
<reference evidence="2 3" key="1">
    <citation type="journal article" date="2023" name="Chemosphere">
        <title>Whole genome analysis of Flavobacterium aziz-sancarii sp. nov., isolated from Ardley Island (Antarctica), revealed a rich resistome and bioremediation potential.</title>
        <authorList>
            <person name="Otur C."/>
            <person name="Okay S."/>
            <person name="Kurt-Kizildogan A."/>
        </authorList>
    </citation>
    <scope>NUCLEOTIDE SEQUENCE [LARGE SCALE GENOMIC DNA]</scope>
    <source>
        <strain evidence="2 3">AC</strain>
    </source>
</reference>
<dbReference type="InterPro" id="IPR038404">
    <property type="entry name" value="TRAP_DctP_sf"/>
</dbReference>
<dbReference type="Pfam" id="PF03480">
    <property type="entry name" value="DctP"/>
    <property type="match status" value="1"/>
</dbReference>
<evidence type="ECO:0000313" key="2">
    <source>
        <dbReference type="EMBL" id="MDA6068872.1"/>
    </source>
</evidence>
<keyword evidence="3" id="KW-1185">Reference proteome</keyword>
<gene>
    <name evidence="2" type="ORF">NJT12_04485</name>
</gene>
<organism evidence="2 3">
    <name type="scientific">Flavobacterium azizsancarii</name>
    <dbReference type="NCBI Taxonomy" id="2961580"/>
    <lineage>
        <taxon>Bacteria</taxon>
        <taxon>Pseudomonadati</taxon>
        <taxon>Bacteroidota</taxon>
        <taxon>Flavobacteriia</taxon>
        <taxon>Flavobacteriales</taxon>
        <taxon>Flavobacteriaceae</taxon>
        <taxon>Flavobacterium</taxon>
    </lineage>
</organism>